<evidence type="ECO:0000313" key="2">
    <source>
        <dbReference type="Proteomes" id="UP000728185"/>
    </source>
</evidence>
<accession>A0A8E0S2Y8</accession>
<proteinExistence type="predicted"/>
<comment type="caution">
    <text evidence="1">The sequence shown here is derived from an EMBL/GenBank/DDBJ whole genome shotgun (WGS) entry which is preliminary data.</text>
</comment>
<sequence>MITSDDSCKSPVVFIYGDNPIFIHRAFSSSPIIVTFFLQAYPPAIEAPSLILLDKENISTAWKISADDAEELLSGLFLFESGCFTSANDIVKLACNDPNSPASLSGGEVDTICADQLFKSLCKNANEKVYCYASYEEELRRIFGSRHQPFIKSGFSSTSQVSLCRLNGLDTFEQTESLSASNEHGISSKNNQIQNKFAELNGALTNSVTYLRPVRNTLRGNVQSS</sequence>
<reference evidence="1" key="1">
    <citation type="submission" date="2019-05" db="EMBL/GenBank/DDBJ databases">
        <title>Annotation for the trematode Fasciolopsis buski.</title>
        <authorList>
            <person name="Choi Y.-J."/>
        </authorList>
    </citation>
    <scope>NUCLEOTIDE SEQUENCE</scope>
    <source>
        <strain evidence="1">HT</strain>
        <tissue evidence="1">Whole worm</tissue>
    </source>
</reference>
<protein>
    <submittedName>
        <fullName evidence="1">Uncharacterized protein</fullName>
    </submittedName>
</protein>
<keyword evidence="2" id="KW-1185">Reference proteome</keyword>
<evidence type="ECO:0000313" key="1">
    <source>
        <dbReference type="EMBL" id="KAA0199876.1"/>
    </source>
</evidence>
<name>A0A8E0S2Y8_9TREM</name>
<dbReference type="Proteomes" id="UP000728185">
    <property type="component" value="Unassembled WGS sequence"/>
</dbReference>
<organism evidence="1 2">
    <name type="scientific">Fasciolopsis buskii</name>
    <dbReference type="NCBI Taxonomy" id="27845"/>
    <lineage>
        <taxon>Eukaryota</taxon>
        <taxon>Metazoa</taxon>
        <taxon>Spiralia</taxon>
        <taxon>Lophotrochozoa</taxon>
        <taxon>Platyhelminthes</taxon>
        <taxon>Trematoda</taxon>
        <taxon>Digenea</taxon>
        <taxon>Plagiorchiida</taxon>
        <taxon>Echinostomata</taxon>
        <taxon>Echinostomatoidea</taxon>
        <taxon>Fasciolidae</taxon>
        <taxon>Fasciolopsis</taxon>
    </lineage>
</organism>
<gene>
    <name evidence="1" type="ORF">FBUS_07227</name>
</gene>
<dbReference type="EMBL" id="LUCM01000872">
    <property type="protein sequence ID" value="KAA0199876.1"/>
    <property type="molecule type" value="Genomic_DNA"/>
</dbReference>
<dbReference type="AlphaFoldDB" id="A0A8E0S2Y8"/>